<dbReference type="Gramene" id="PGSC0003DMT400048930">
    <property type="protein sequence ID" value="PGSC0003DMT400048930"/>
    <property type="gene ID" value="PGSC0003DMG402019012"/>
</dbReference>
<dbReference type="AlphaFoldDB" id="M1BN22"/>
<reference evidence="1" key="2">
    <citation type="submission" date="2015-06" db="UniProtKB">
        <authorList>
            <consortium name="EnsemblPlants"/>
        </authorList>
    </citation>
    <scope>IDENTIFICATION</scope>
    <source>
        <strain evidence="1">DM1-3 516 R44</strain>
    </source>
</reference>
<sequence length="84" mass="10219">MQYLVDCVGFPEWEHLFKWPVPFLHEAEVHKFYYHMEIHEYGSIDTRFHDMEIHSSEDILRVILEVPFPRDILGVILEVPFLYQ</sequence>
<organism evidence="1 2">
    <name type="scientific">Solanum tuberosum</name>
    <name type="common">Potato</name>
    <dbReference type="NCBI Taxonomy" id="4113"/>
    <lineage>
        <taxon>Eukaryota</taxon>
        <taxon>Viridiplantae</taxon>
        <taxon>Streptophyta</taxon>
        <taxon>Embryophyta</taxon>
        <taxon>Tracheophyta</taxon>
        <taxon>Spermatophyta</taxon>
        <taxon>Magnoliopsida</taxon>
        <taxon>eudicotyledons</taxon>
        <taxon>Gunneridae</taxon>
        <taxon>Pentapetalae</taxon>
        <taxon>asterids</taxon>
        <taxon>lamiids</taxon>
        <taxon>Solanales</taxon>
        <taxon>Solanaceae</taxon>
        <taxon>Solanoideae</taxon>
        <taxon>Solaneae</taxon>
        <taxon>Solanum</taxon>
    </lineage>
</organism>
<evidence type="ECO:0000313" key="2">
    <source>
        <dbReference type="Proteomes" id="UP000011115"/>
    </source>
</evidence>
<protein>
    <submittedName>
        <fullName evidence="1">Uncharacterized protein</fullName>
    </submittedName>
</protein>
<proteinExistence type="predicted"/>
<name>M1BN22_SOLTU</name>
<dbReference type="Proteomes" id="UP000011115">
    <property type="component" value="Unassembled WGS sequence"/>
</dbReference>
<keyword evidence="2" id="KW-1185">Reference proteome</keyword>
<dbReference type="InParanoid" id="M1BN22"/>
<accession>M1BN22</accession>
<dbReference type="PaxDb" id="4113-PGSC0003DMT400048930"/>
<reference evidence="2" key="1">
    <citation type="journal article" date="2011" name="Nature">
        <title>Genome sequence and analysis of the tuber crop potato.</title>
        <authorList>
            <consortium name="The Potato Genome Sequencing Consortium"/>
        </authorList>
    </citation>
    <scope>NUCLEOTIDE SEQUENCE [LARGE SCALE GENOMIC DNA]</scope>
    <source>
        <strain evidence="2">cv. DM1-3 516 R44</strain>
    </source>
</reference>
<dbReference type="HOGENOM" id="CLU_2531837_0_0_1"/>
<evidence type="ECO:0000313" key="1">
    <source>
        <dbReference type="EnsemblPlants" id="PGSC0003DMT400048930"/>
    </source>
</evidence>
<dbReference type="EnsemblPlants" id="PGSC0003DMT400048930">
    <property type="protein sequence ID" value="PGSC0003DMT400048930"/>
    <property type="gene ID" value="PGSC0003DMG402019012"/>
</dbReference>